<evidence type="ECO:0000256" key="6">
    <source>
        <dbReference type="ARBA" id="ARBA00022679"/>
    </source>
</evidence>
<feature type="domain" description="HAMP" evidence="14">
    <location>
        <begin position="211"/>
        <end position="269"/>
    </location>
</feature>
<keyword evidence="5" id="KW-0597">Phosphoprotein</keyword>
<comment type="catalytic activity">
    <reaction evidence="1">
        <text>ATP + protein L-histidine = ADP + protein N-phospho-L-histidine.</text>
        <dbReference type="EC" id="2.7.13.3"/>
    </reaction>
</comment>
<dbReference type="InterPro" id="IPR036097">
    <property type="entry name" value="HisK_dim/P_sf"/>
</dbReference>
<dbReference type="Gene3D" id="6.10.340.10">
    <property type="match status" value="1"/>
</dbReference>
<organism evidence="15 16">
    <name type="scientific">Ligilactobacillus agilis DSM 20509</name>
    <dbReference type="NCBI Taxonomy" id="1423718"/>
    <lineage>
        <taxon>Bacteria</taxon>
        <taxon>Bacillati</taxon>
        <taxon>Bacillota</taxon>
        <taxon>Bacilli</taxon>
        <taxon>Lactobacillales</taxon>
        <taxon>Lactobacillaceae</taxon>
        <taxon>Ligilactobacillus</taxon>
    </lineage>
</organism>
<gene>
    <name evidence="15" type="ORF">FC14_GL001645</name>
</gene>
<dbReference type="Gene3D" id="1.10.287.130">
    <property type="match status" value="1"/>
</dbReference>
<dbReference type="Gene3D" id="3.30.565.10">
    <property type="entry name" value="Histidine kinase-like ATPase, C-terminal domain"/>
    <property type="match status" value="1"/>
</dbReference>
<dbReference type="RefSeq" id="WP_056976519.1">
    <property type="nucleotide sequence ID" value="NZ_AYYP01000022.1"/>
</dbReference>
<dbReference type="InterPro" id="IPR036890">
    <property type="entry name" value="HATPase_C_sf"/>
</dbReference>
<dbReference type="AlphaFoldDB" id="A0A0R2AED6"/>
<evidence type="ECO:0000259" key="14">
    <source>
        <dbReference type="PROSITE" id="PS50885"/>
    </source>
</evidence>
<feature type="domain" description="Histidine kinase" evidence="13">
    <location>
        <begin position="277"/>
        <end position="494"/>
    </location>
</feature>
<sequence length="503" mass="56980">MEVRKTPREDKHFFSLKLKWSVATGLGVLLIFLVFSVLLYQSFSSLLLRQEQQYASEALSTAINKLAVNDNELTADKVRTDLSSALAEVRSTARPSVLYSDSVFVTLSRKNIGLSVYNLSGDEIFASRKVPVKFHKDGSNVDHLTKIDGVSVFVTSQVVKSKATHQVIGYVQVTNRLIDYENTKRKLMLIFLVFGLTAALASGMLAYGLSSWLLRPVDLLNETIGKINDDEEGDALANVRVPVLNQHDELSELSLLFNDMLDRMQRYIEQQQQFVEDVSHELRTPVAIIQGHLDLLNRWGKDDPEILSESIAASLQEITRMKSLVQEMLDLSRAEQVEVQFAQEETDAREVGLQVFNNFQMIHPEFTFVLDNDLKKPTITKIYRNHLEQVLIILLDNAVKYSRERKEVHMTMAKDQRHVQIVVQDFGEGISEENLAKIFDRFYRVDKARSRDKGGNGLGLAIARRLIEGYHGKLAVESVVNQGSVFRITLPLVTEPKETENKA</sequence>
<dbReference type="CDD" id="cd06225">
    <property type="entry name" value="HAMP"/>
    <property type="match status" value="1"/>
</dbReference>
<evidence type="ECO:0000256" key="3">
    <source>
        <dbReference type="ARBA" id="ARBA00012438"/>
    </source>
</evidence>
<dbReference type="PROSITE" id="PS50109">
    <property type="entry name" value="HIS_KIN"/>
    <property type="match status" value="1"/>
</dbReference>
<keyword evidence="7 12" id="KW-0812">Transmembrane</keyword>
<keyword evidence="9 12" id="KW-1133">Transmembrane helix</keyword>
<dbReference type="PATRIC" id="fig|1423718.3.peg.1710"/>
<dbReference type="InterPro" id="IPR003661">
    <property type="entry name" value="HisK_dim/P_dom"/>
</dbReference>
<name>A0A0R2AED6_9LACO</name>
<dbReference type="SMART" id="SM00304">
    <property type="entry name" value="HAMP"/>
    <property type="match status" value="1"/>
</dbReference>
<dbReference type="SUPFAM" id="SSF55874">
    <property type="entry name" value="ATPase domain of HSP90 chaperone/DNA topoisomerase II/histidine kinase"/>
    <property type="match status" value="1"/>
</dbReference>
<dbReference type="FunFam" id="3.30.565.10:FF:000006">
    <property type="entry name" value="Sensor histidine kinase WalK"/>
    <property type="match status" value="1"/>
</dbReference>
<dbReference type="OrthoDB" id="9786919at2"/>
<evidence type="ECO:0000256" key="7">
    <source>
        <dbReference type="ARBA" id="ARBA00022692"/>
    </source>
</evidence>
<dbReference type="InterPro" id="IPR041610">
    <property type="entry name" value="ArlS_N"/>
</dbReference>
<dbReference type="GO" id="GO:0000155">
    <property type="term" value="F:phosphorelay sensor kinase activity"/>
    <property type="evidence" value="ECO:0007669"/>
    <property type="project" value="InterPro"/>
</dbReference>
<evidence type="ECO:0000256" key="2">
    <source>
        <dbReference type="ARBA" id="ARBA00004141"/>
    </source>
</evidence>
<evidence type="ECO:0000256" key="10">
    <source>
        <dbReference type="ARBA" id="ARBA00023012"/>
    </source>
</evidence>
<dbReference type="InterPro" id="IPR003660">
    <property type="entry name" value="HAMP_dom"/>
</dbReference>
<dbReference type="PANTHER" id="PTHR45528:SF12">
    <property type="entry name" value="SENSOR HISTIDINE KINASE ARSS"/>
    <property type="match status" value="1"/>
</dbReference>
<evidence type="ECO:0000313" key="15">
    <source>
        <dbReference type="EMBL" id="KRM64994.1"/>
    </source>
</evidence>
<evidence type="ECO:0000256" key="1">
    <source>
        <dbReference type="ARBA" id="ARBA00000085"/>
    </source>
</evidence>
<accession>A0A0R2AED6</accession>
<dbReference type="Pfam" id="PF02518">
    <property type="entry name" value="HATPase_c"/>
    <property type="match status" value="1"/>
</dbReference>
<evidence type="ECO:0000256" key="4">
    <source>
        <dbReference type="ARBA" id="ARBA00015735"/>
    </source>
</evidence>
<protein>
    <recommendedName>
        <fullName evidence="4">Signal transduction histidine-protein kinase ArlS</fullName>
        <ecNumber evidence="3">2.7.13.3</ecNumber>
    </recommendedName>
</protein>
<keyword evidence="16" id="KW-1185">Reference proteome</keyword>
<dbReference type="Proteomes" id="UP000051008">
    <property type="component" value="Unassembled WGS sequence"/>
</dbReference>
<dbReference type="Pfam" id="PF00512">
    <property type="entry name" value="HisKA"/>
    <property type="match status" value="1"/>
</dbReference>
<keyword evidence="6" id="KW-0808">Transferase</keyword>
<dbReference type="InterPro" id="IPR050398">
    <property type="entry name" value="HssS/ArlS-like"/>
</dbReference>
<evidence type="ECO:0000259" key="13">
    <source>
        <dbReference type="PROSITE" id="PS50109"/>
    </source>
</evidence>
<dbReference type="Pfam" id="PF18719">
    <property type="entry name" value="ArlS_N"/>
    <property type="match status" value="1"/>
</dbReference>
<dbReference type="CDD" id="cd00082">
    <property type="entry name" value="HisKA"/>
    <property type="match status" value="1"/>
</dbReference>
<dbReference type="PROSITE" id="PS50885">
    <property type="entry name" value="HAMP"/>
    <property type="match status" value="1"/>
</dbReference>
<dbReference type="SMART" id="SM00387">
    <property type="entry name" value="HATPase_c"/>
    <property type="match status" value="1"/>
</dbReference>
<dbReference type="InterPro" id="IPR003594">
    <property type="entry name" value="HATPase_dom"/>
</dbReference>
<keyword evidence="11 12" id="KW-0472">Membrane</keyword>
<dbReference type="GO" id="GO:0016020">
    <property type="term" value="C:membrane"/>
    <property type="evidence" value="ECO:0007669"/>
    <property type="project" value="UniProtKB-SubCell"/>
</dbReference>
<dbReference type="FunFam" id="1.10.287.130:FF:000001">
    <property type="entry name" value="Two-component sensor histidine kinase"/>
    <property type="match status" value="1"/>
</dbReference>
<dbReference type="PRINTS" id="PR00344">
    <property type="entry name" value="BCTRLSENSOR"/>
</dbReference>
<reference evidence="15 16" key="1">
    <citation type="journal article" date="2015" name="Genome Announc.">
        <title>Expanding the biotechnology potential of lactobacilli through comparative genomics of 213 strains and associated genera.</title>
        <authorList>
            <person name="Sun Z."/>
            <person name="Harris H.M."/>
            <person name="McCann A."/>
            <person name="Guo C."/>
            <person name="Argimon S."/>
            <person name="Zhang W."/>
            <person name="Yang X."/>
            <person name="Jeffery I.B."/>
            <person name="Cooney J.C."/>
            <person name="Kagawa T.F."/>
            <person name="Liu W."/>
            <person name="Song Y."/>
            <person name="Salvetti E."/>
            <person name="Wrobel A."/>
            <person name="Rasinkangas P."/>
            <person name="Parkhill J."/>
            <person name="Rea M.C."/>
            <person name="O'Sullivan O."/>
            <person name="Ritari J."/>
            <person name="Douillard F.P."/>
            <person name="Paul Ross R."/>
            <person name="Yang R."/>
            <person name="Briner A.E."/>
            <person name="Felis G.E."/>
            <person name="de Vos W.M."/>
            <person name="Barrangou R."/>
            <person name="Klaenhammer T.R."/>
            <person name="Caufield P.W."/>
            <person name="Cui Y."/>
            <person name="Zhang H."/>
            <person name="O'Toole P.W."/>
        </authorList>
    </citation>
    <scope>NUCLEOTIDE SEQUENCE [LARGE SCALE GENOMIC DNA]</scope>
    <source>
        <strain evidence="15 16">DSM 20509</strain>
    </source>
</reference>
<feature type="transmembrane region" description="Helical" evidence="12">
    <location>
        <begin position="20"/>
        <end position="40"/>
    </location>
</feature>
<dbReference type="EC" id="2.7.13.3" evidence="3"/>
<evidence type="ECO:0000256" key="9">
    <source>
        <dbReference type="ARBA" id="ARBA00022989"/>
    </source>
</evidence>
<keyword evidence="10" id="KW-0902">Two-component regulatory system</keyword>
<comment type="caution">
    <text evidence="15">The sequence shown here is derived from an EMBL/GenBank/DDBJ whole genome shotgun (WGS) entry which is preliminary data.</text>
</comment>
<dbReference type="InterPro" id="IPR005467">
    <property type="entry name" value="His_kinase_dom"/>
</dbReference>
<feature type="transmembrane region" description="Helical" evidence="12">
    <location>
        <begin position="187"/>
        <end position="209"/>
    </location>
</feature>
<evidence type="ECO:0000256" key="11">
    <source>
        <dbReference type="ARBA" id="ARBA00023136"/>
    </source>
</evidence>
<proteinExistence type="predicted"/>
<evidence type="ECO:0000313" key="16">
    <source>
        <dbReference type="Proteomes" id="UP000051008"/>
    </source>
</evidence>
<evidence type="ECO:0000256" key="5">
    <source>
        <dbReference type="ARBA" id="ARBA00022553"/>
    </source>
</evidence>
<dbReference type="InterPro" id="IPR004358">
    <property type="entry name" value="Sig_transdc_His_kin-like_C"/>
</dbReference>
<comment type="subcellular location">
    <subcellularLocation>
        <location evidence="2">Membrane</location>
        <topology evidence="2">Multi-pass membrane protein</topology>
    </subcellularLocation>
</comment>
<evidence type="ECO:0000256" key="8">
    <source>
        <dbReference type="ARBA" id="ARBA00022777"/>
    </source>
</evidence>
<dbReference type="SUPFAM" id="SSF47384">
    <property type="entry name" value="Homodimeric domain of signal transducing histidine kinase"/>
    <property type="match status" value="1"/>
</dbReference>
<dbReference type="PANTHER" id="PTHR45528">
    <property type="entry name" value="SENSOR HISTIDINE KINASE CPXA"/>
    <property type="match status" value="1"/>
</dbReference>
<evidence type="ECO:0000256" key="12">
    <source>
        <dbReference type="SAM" id="Phobius"/>
    </source>
</evidence>
<dbReference type="SMART" id="SM00388">
    <property type="entry name" value="HisKA"/>
    <property type="match status" value="1"/>
</dbReference>
<dbReference type="EMBL" id="AYYP01000022">
    <property type="protein sequence ID" value="KRM64994.1"/>
    <property type="molecule type" value="Genomic_DNA"/>
</dbReference>
<keyword evidence="8 15" id="KW-0418">Kinase</keyword>